<dbReference type="PANTHER" id="PTHR18964:SF170">
    <property type="entry name" value="SUGAR KINASE"/>
    <property type="match status" value="1"/>
</dbReference>
<comment type="caution">
    <text evidence="2">The sequence shown here is derived from an EMBL/GenBank/DDBJ whole genome shotgun (WGS) entry which is preliminary data.</text>
</comment>
<reference evidence="2 3" key="2">
    <citation type="submission" date="2008-10" db="EMBL/GenBank/DDBJ databases">
        <authorList>
            <person name="Fulton L."/>
            <person name="Clifton S."/>
            <person name="Fulton B."/>
            <person name="Xu J."/>
            <person name="Minx P."/>
            <person name="Pepin K.H."/>
            <person name="Johnson M."/>
            <person name="Thiruvilangam P."/>
            <person name="Bhonagiri V."/>
            <person name="Nash W.E."/>
            <person name="Mardis E.R."/>
            <person name="Wilson R.K."/>
        </authorList>
    </citation>
    <scope>NUCLEOTIDE SEQUENCE [LARGE SCALE GENOMIC DNA]</scope>
    <source>
        <strain evidence="2 3">DSM 13279</strain>
    </source>
</reference>
<accession>B6G7Z9</accession>
<dbReference type="STRING" id="445975.COLSTE_00180"/>
<organism evidence="2 3">
    <name type="scientific">Collinsella stercoris DSM 13279</name>
    <dbReference type="NCBI Taxonomy" id="445975"/>
    <lineage>
        <taxon>Bacteria</taxon>
        <taxon>Bacillati</taxon>
        <taxon>Actinomycetota</taxon>
        <taxon>Coriobacteriia</taxon>
        <taxon>Coriobacteriales</taxon>
        <taxon>Coriobacteriaceae</taxon>
        <taxon>Collinsella</taxon>
    </lineage>
</organism>
<reference evidence="2 3" key="1">
    <citation type="submission" date="2008-10" db="EMBL/GenBank/DDBJ databases">
        <title>Draft genome sequence of Collinsella stercoris (DSM 13279).</title>
        <authorList>
            <person name="Sudarsanam P."/>
            <person name="Ley R."/>
            <person name="Guruge J."/>
            <person name="Turnbaugh P.J."/>
            <person name="Mahowald M."/>
            <person name="Liep D."/>
            <person name="Gordon J."/>
        </authorList>
    </citation>
    <scope>NUCLEOTIDE SEQUENCE [LARGE SCALE GENOMIC DNA]</scope>
    <source>
        <strain evidence="2 3">DSM 13279</strain>
    </source>
</reference>
<dbReference type="PANTHER" id="PTHR18964">
    <property type="entry name" value="ROK (REPRESSOR, ORF, KINASE) FAMILY"/>
    <property type="match status" value="1"/>
</dbReference>
<sequence>MKEKGMDEFFGIDIGGTSVKWAVLGEDFSIRERGSIPTDFSTAEEAVSTLMEIVEPYADRVRAIGVSAPGGIYEGDPDGVIHRGGALAYMDGCPVGRLLRERFDMPVAVDNDGKCCALGEYAAGALRGASTGVVLAIGTGIGGGIVVDGRVLRGANGFAGEFSFIRNDAQAPVSMGNIFGGTGSWRTLVALMLSEKGMEDDGTVDGRRAFEWVAAGDEAARRGLDRYALMFDNMLLNLQAVLDPDVFAIAGGISCHPELMEALERQMEVALSGFAGPLAGFPRPNVVAAQLGNDANLYGAVQGAMRLAQS</sequence>
<dbReference type="AlphaFoldDB" id="B6G7Z9"/>
<comment type="similarity">
    <text evidence="1">Belongs to the ROK (NagC/XylR) family.</text>
</comment>
<keyword evidence="3" id="KW-1185">Reference proteome</keyword>
<gene>
    <name evidence="2" type="ORF">COLSTE_00180</name>
</gene>
<dbReference type="InterPro" id="IPR043129">
    <property type="entry name" value="ATPase_NBD"/>
</dbReference>
<dbReference type="Pfam" id="PF00480">
    <property type="entry name" value="ROK"/>
    <property type="match status" value="1"/>
</dbReference>
<dbReference type="Gene3D" id="3.30.420.40">
    <property type="match status" value="2"/>
</dbReference>
<dbReference type="InterPro" id="IPR000600">
    <property type="entry name" value="ROK"/>
</dbReference>
<dbReference type="SUPFAM" id="SSF53067">
    <property type="entry name" value="Actin-like ATPase domain"/>
    <property type="match status" value="1"/>
</dbReference>
<evidence type="ECO:0000313" key="3">
    <source>
        <dbReference type="Proteomes" id="UP000003560"/>
    </source>
</evidence>
<name>B6G7Z9_9ACTN</name>
<protein>
    <submittedName>
        <fullName evidence="2">ROK family protein</fullName>
    </submittedName>
</protein>
<evidence type="ECO:0000256" key="1">
    <source>
        <dbReference type="ARBA" id="ARBA00006479"/>
    </source>
</evidence>
<dbReference type="eggNOG" id="COG1940">
    <property type="taxonomic scope" value="Bacteria"/>
</dbReference>
<evidence type="ECO:0000313" key="2">
    <source>
        <dbReference type="EMBL" id="EEA91625.1"/>
    </source>
</evidence>
<dbReference type="EMBL" id="ABXJ01000012">
    <property type="protein sequence ID" value="EEA91625.1"/>
    <property type="molecule type" value="Genomic_DNA"/>
</dbReference>
<proteinExistence type="inferred from homology"/>
<dbReference type="HOGENOM" id="CLU_036604_0_2_11"/>
<dbReference type="Proteomes" id="UP000003560">
    <property type="component" value="Unassembled WGS sequence"/>
</dbReference>